<keyword evidence="6 8" id="KW-0067">ATP-binding</keyword>
<evidence type="ECO:0000256" key="4">
    <source>
        <dbReference type="ARBA" id="ARBA00022741"/>
    </source>
</evidence>
<comment type="catalytic activity">
    <reaction evidence="8">
        <text>(7R,8S)-7,8-diammoniononanoate + CO2 + ATP = (4R,5S)-dethiobiotin + ADP + phosphate + 3 H(+)</text>
        <dbReference type="Rhea" id="RHEA:15805"/>
        <dbReference type="ChEBI" id="CHEBI:15378"/>
        <dbReference type="ChEBI" id="CHEBI:16526"/>
        <dbReference type="ChEBI" id="CHEBI:30616"/>
        <dbReference type="ChEBI" id="CHEBI:43474"/>
        <dbReference type="ChEBI" id="CHEBI:149469"/>
        <dbReference type="ChEBI" id="CHEBI:149473"/>
        <dbReference type="ChEBI" id="CHEBI:456216"/>
        <dbReference type="EC" id="6.3.3.3"/>
    </reaction>
</comment>
<feature type="binding site" evidence="8">
    <location>
        <position position="67"/>
    </location>
    <ligand>
        <name>ATP</name>
        <dbReference type="ChEBI" id="CHEBI:30616"/>
    </ligand>
</feature>
<evidence type="ECO:0000256" key="6">
    <source>
        <dbReference type="ARBA" id="ARBA00022840"/>
    </source>
</evidence>
<comment type="function">
    <text evidence="8">Catalyzes a mechanistically unusual reaction, the ATP-dependent insertion of CO2 between the N7 and N8 nitrogen atoms of 7,8-diaminopelargonic acid (DAPA, also called 7,8-diammoniononanoate) to form a ureido ring.</text>
</comment>
<dbReference type="SUPFAM" id="SSF52540">
    <property type="entry name" value="P-loop containing nucleoside triphosphate hydrolases"/>
    <property type="match status" value="1"/>
</dbReference>
<reference evidence="9" key="1">
    <citation type="submission" date="2024-05" db="EMBL/GenBank/DDBJ databases">
        <authorList>
            <person name="Yang L."/>
            <person name="Pan L."/>
        </authorList>
    </citation>
    <scope>NUCLEOTIDE SEQUENCE</scope>
    <source>
        <strain evidence="9">FCG-7</strain>
    </source>
</reference>
<proteinExistence type="inferred from homology"/>
<dbReference type="EC" id="6.3.3.3" evidence="8"/>
<evidence type="ECO:0000256" key="7">
    <source>
        <dbReference type="ARBA" id="ARBA00022842"/>
    </source>
</evidence>
<feature type="binding site" evidence="8">
    <location>
        <position position="128"/>
    </location>
    <ligand>
        <name>Mg(2+)</name>
        <dbReference type="ChEBI" id="CHEBI:18420"/>
    </ligand>
</feature>
<dbReference type="NCBIfam" id="TIGR00347">
    <property type="entry name" value="bioD"/>
    <property type="match status" value="1"/>
</dbReference>
<keyword evidence="7 8" id="KW-0460">Magnesium</keyword>
<dbReference type="AlphaFoldDB" id="A0AAU7FAT2"/>
<comment type="cofactor">
    <cofactor evidence="8">
        <name>Mg(2+)</name>
        <dbReference type="ChEBI" id="CHEBI:18420"/>
    </cofactor>
</comment>
<feature type="binding site" evidence="8">
    <location>
        <position position="54"/>
    </location>
    <ligand>
        <name>substrate</name>
    </ligand>
</feature>
<dbReference type="InterPro" id="IPR004472">
    <property type="entry name" value="DTB_synth_BioD"/>
</dbReference>
<dbReference type="HAMAP" id="MF_00336">
    <property type="entry name" value="BioD"/>
    <property type="match status" value="1"/>
</dbReference>
<accession>A0AAU7FAT2</accession>
<dbReference type="KEGG" id="cmav:ABHF33_01790"/>
<gene>
    <name evidence="8 9" type="primary">bioD</name>
    <name evidence="9" type="ORF">ABHF33_01790</name>
</gene>
<evidence type="ECO:0000256" key="1">
    <source>
        <dbReference type="ARBA" id="ARBA00022490"/>
    </source>
</evidence>
<evidence type="ECO:0000313" key="9">
    <source>
        <dbReference type="EMBL" id="XBM01039.1"/>
    </source>
</evidence>
<dbReference type="GO" id="GO:0005829">
    <property type="term" value="C:cytosol"/>
    <property type="evidence" value="ECO:0007669"/>
    <property type="project" value="TreeGrafter"/>
</dbReference>
<keyword evidence="3 8" id="KW-0479">Metal-binding</keyword>
<dbReference type="GO" id="GO:0004141">
    <property type="term" value="F:dethiobiotin synthase activity"/>
    <property type="evidence" value="ECO:0007669"/>
    <property type="project" value="UniProtKB-UniRule"/>
</dbReference>
<feature type="binding site" evidence="8">
    <location>
        <begin position="128"/>
        <end position="131"/>
    </location>
    <ligand>
        <name>ATP</name>
        <dbReference type="ChEBI" id="CHEBI:30616"/>
    </ligand>
</feature>
<dbReference type="GO" id="GO:0009102">
    <property type="term" value="P:biotin biosynthetic process"/>
    <property type="evidence" value="ECO:0007669"/>
    <property type="project" value="UniProtKB-UniRule"/>
</dbReference>
<comment type="subunit">
    <text evidence="8">Homodimer.</text>
</comment>
<evidence type="ECO:0000256" key="5">
    <source>
        <dbReference type="ARBA" id="ARBA00022756"/>
    </source>
</evidence>
<dbReference type="PANTHER" id="PTHR43210:SF5">
    <property type="entry name" value="DETHIOBIOTIN SYNTHETASE"/>
    <property type="match status" value="1"/>
</dbReference>
<dbReference type="GO" id="GO:0042803">
    <property type="term" value="F:protein homodimerization activity"/>
    <property type="evidence" value="ECO:0007669"/>
    <property type="project" value="UniProtKB-ARBA"/>
</dbReference>
<feature type="binding site" evidence="8">
    <location>
        <begin position="188"/>
        <end position="189"/>
    </location>
    <ligand>
        <name>ATP</name>
        <dbReference type="ChEBI" id="CHEBI:30616"/>
    </ligand>
</feature>
<dbReference type="CDD" id="cd03109">
    <property type="entry name" value="DTBS"/>
    <property type="match status" value="1"/>
</dbReference>
<keyword evidence="2 8" id="KW-0436">Ligase</keyword>
<evidence type="ECO:0000256" key="2">
    <source>
        <dbReference type="ARBA" id="ARBA00022598"/>
    </source>
</evidence>
<comment type="subcellular location">
    <subcellularLocation>
        <location evidence="8">Cytoplasm</location>
    </subcellularLocation>
</comment>
<dbReference type="Gene3D" id="3.40.50.300">
    <property type="entry name" value="P-loop containing nucleotide triphosphate hydrolases"/>
    <property type="match status" value="1"/>
</dbReference>
<dbReference type="FunFam" id="3.40.50.300:FF:000292">
    <property type="entry name" value="ATP-dependent dethiobiotin synthetase BioD"/>
    <property type="match status" value="1"/>
</dbReference>
<dbReference type="EMBL" id="CP157355">
    <property type="protein sequence ID" value="XBM01039.1"/>
    <property type="molecule type" value="Genomic_DNA"/>
</dbReference>
<feature type="binding site" evidence="8">
    <location>
        <position position="67"/>
    </location>
    <ligand>
        <name>Mg(2+)</name>
        <dbReference type="ChEBI" id="CHEBI:18420"/>
    </ligand>
</feature>
<dbReference type="Pfam" id="PF13500">
    <property type="entry name" value="AAA_26"/>
    <property type="match status" value="1"/>
</dbReference>
<feature type="active site" evidence="8">
    <location>
        <position position="50"/>
    </location>
</feature>
<protein>
    <recommendedName>
        <fullName evidence="8">ATP-dependent dethiobiotin synthetase BioD</fullName>
        <ecNumber evidence="8">6.3.3.3</ecNumber>
    </recommendedName>
    <alternativeName>
        <fullName evidence="8">DTB synthetase</fullName>
        <shortName evidence="8">DTBS</shortName>
    </alternativeName>
    <alternativeName>
        <fullName evidence="8">Dethiobiotin synthase</fullName>
    </alternativeName>
</protein>
<evidence type="ECO:0000256" key="8">
    <source>
        <dbReference type="HAMAP-Rule" id="MF_00336"/>
    </source>
</evidence>
<feature type="binding site" evidence="8">
    <location>
        <position position="29"/>
    </location>
    <ligand>
        <name>Mg(2+)</name>
        <dbReference type="ChEBI" id="CHEBI:18420"/>
    </ligand>
</feature>
<keyword evidence="5 8" id="KW-0093">Biotin biosynthesis</keyword>
<evidence type="ECO:0000256" key="3">
    <source>
        <dbReference type="ARBA" id="ARBA00022723"/>
    </source>
</evidence>
<comment type="pathway">
    <text evidence="8">Cofactor biosynthesis; biotin biosynthesis; biotin from 7,8-diaminononanoate: step 1/2.</text>
</comment>
<dbReference type="GO" id="GO:0000287">
    <property type="term" value="F:magnesium ion binding"/>
    <property type="evidence" value="ECO:0007669"/>
    <property type="project" value="UniProtKB-UniRule"/>
</dbReference>
<name>A0AAU7FAT2_9NEIS</name>
<dbReference type="PIRSF" id="PIRSF006755">
    <property type="entry name" value="DTB_synth"/>
    <property type="match status" value="1"/>
</dbReference>
<organism evidence="9">
    <name type="scientific">Chitinibacter mangrovi</name>
    <dbReference type="NCBI Taxonomy" id="3153927"/>
    <lineage>
        <taxon>Bacteria</taxon>
        <taxon>Pseudomonadati</taxon>
        <taxon>Pseudomonadota</taxon>
        <taxon>Betaproteobacteria</taxon>
        <taxon>Neisseriales</taxon>
        <taxon>Chitinibacteraceae</taxon>
        <taxon>Chitinibacter</taxon>
    </lineage>
</organism>
<feature type="binding site" evidence="8">
    <location>
        <begin position="25"/>
        <end position="30"/>
    </location>
    <ligand>
        <name>ATP</name>
        <dbReference type="ChEBI" id="CHEBI:30616"/>
    </ligand>
</feature>
<dbReference type="GO" id="GO:0005524">
    <property type="term" value="F:ATP binding"/>
    <property type="evidence" value="ECO:0007669"/>
    <property type="project" value="UniProtKB-UniRule"/>
</dbReference>
<comment type="similarity">
    <text evidence="8">Belongs to the dethiobiotin synthetase family.</text>
</comment>
<sequence>MTNDPTRQAGTTLAPYYFITGTDTDAGKTIAASQLIRSLNHNGIPTVGMKPAASGCIAEGDILLNADVEAHRQASPIVVPEHLLNPYRFLPPISPHLAAREAGVTIELDHILDCARALRQYASTIIIEGAGGWYAPLSDTLRIADLAIALQAPVILVVGMRLGCINHALLTAEAILQARLPLAGWIANCIDPEMSRFAENLAYLQTHIPAPCLAVIEHSADAALGCLNPQAFALLKLQNL</sequence>
<dbReference type="PANTHER" id="PTHR43210">
    <property type="entry name" value="DETHIOBIOTIN SYNTHETASE"/>
    <property type="match status" value="1"/>
</dbReference>
<comment type="caution">
    <text evidence="8">Lacks conserved residue(s) required for the propagation of feature annotation.</text>
</comment>
<keyword evidence="1 8" id="KW-0963">Cytoplasm</keyword>
<dbReference type="InterPro" id="IPR027417">
    <property type="entry name" value="P-loop_NTPase"/>
</dbReference>
<keyword evidence="4 8" id="KW-0547">Nucleotide-binding</keyword>
<dbReference type="RefSeq" id="WP_348945360.1">
    <property type="nucleotide sequence ID" value="NZ_CP157355.1"/>
</dbReference>